<feature type="region of interest" description="Disordered" evidence="1">
    <location>
        <begin position="95"/>
        <end position="199"/>
    </location>
</feature>
<feature type="compositionally biased region" description="Polar residues" evidence="1">
    <location>
        <begin position="135"/>
        <end position="146"/>
    </location>
</feature>
<dbReference type="Proteomes" id="UP001529510">
    <property type="component" value="Unassembled WGS sequence"/>
</dbReference>
<accession>A0ABD0NQJ6</accession>
<feature type="region of interest" description="Disordered" evidence="1">
    <location>
        <begin position="1"/>
        <end position="32"/>
    </location>
</feature>
<proteinExistence type="predicted"/>
<feature type="region of interest" description="Disordered" evidence="1">
    <location>
        <begin position="42"/>
        <end position="61"/>
    </location>
</feature>
<evidence type="ECO:0000313" key="2">
    <source>
        <dbReference type="EMBL" id="KAL0164188.1"/>
    </source>
</evidence>
<feature type="non-terminal residue" evidence="2">
    <location>
        <position position="250"/>
    </location>
</feature>
<reference evidence="2 3" key="1">
    <citation type="submission" date="2024-05" db="EMBL/GenBank/DDBJ databases">
        <title>Genome sequencing and assembly of Indian major carp, Cirrhinus mrigala (Hamilton, 1822).</title>
        <authorList>
            <person name="Mohindra V."/>
            <person name="Chowdhury L.M."/>
            <person name="Lal K."/>
            <person name="Jena J.K."/>
        </authorList>
    </citation>
    <scope>NUCLEOTIDE SEQUENCE [LARGE SCALE GENOMIC DNA]</scope>
    <source>
        <strain evidence="2">CM1030</strain>
        <tissue evidence="2">Blood</tissue>
    </source>
</reference>
<evidence type="ECO:0008006" key="4">
    <source>
        <dbReference type="Google" id="ProtNLM"/>
    </source>
</evidence>
<organism evidence="2 3">
    <name type="scientific">Cirrhinus mrigala</name>
    <name type="common">Mrigala</name>
    <dbReference type="NCBI Taxonomy" id="683832"/>
    <lineage>
        <taxon>Eukaryota</taxon>
        <taxon>Metazoa</taxon>
        <taxon>Chordata</taxon>
        <taxon>Craniata</taxon>
        <taxon>Vertebrata</taxon>
        <taxon>Euteleostomi</taxon>
        <taxon>Actinopterygii</taxon>
        <taxon>Neopterygii</taxon>
        <taxon>Teleostei</taxon>
        <taxon>Ostariophysi</taxon>
        <taxon>Cypriniformes</taxon>
        <taxon>Cyprinidae</taxon>
        <taxon>Labeoninae</taxon>
        <taxon>Labeonini</taxon>
        <taxon>Cirrhinus</taxon>
    </lineage>
</organism>
<feature type="non-terminal residue" evidence="2">
    <location>
        <position position="1"/>
    </location>
</feature>
<sequence length="250" mass="27289">SDSGLSSSSQWTGGQTSGLPISYGSEEHPQLPRVIPVLRMEEEQSSPGIPRCDPKASQAAFDHSSHLNGEAMFIERETDIIDDDDDIIARNAAVSDSKDTLSSKEMSGLSSGECENSVQSDDCQNEARPAIFRENVNSSNTLTHTSAPAGYQTHIWVKQQQSTSYTHTPSDRPEGASKPSLPDNGFSGAQSEADKDDEFATLALDVDQSIEQLNQLILDLDPDFEPIPTQPPFTPMERRIRLEEPNPSSQ</sequence>
<dbReference type="EMBL" id="JAMKFB020000020">
    <property type="protein sequence ID" value="KAL0164188.1"/>
    <property type="molecule type" value="Genomic_DNA"/>
</dbReference>
<name>A0ABD0NQJ6_CIRMR</name>
<gene>
    <name evidence="2" type="ORF">M9458_039941</name>
</gene>
<evidence type="ECO:0000313" key="3">
    <source>
        <dbReference type="Proteomes" id="UP001529510"/>
    </source>
</evidence>
<feature type="region of interest" description="Disordered" evidence="1">
    <location>
        <begin position="221"/>
        <end position="250"/>
    </location>
</feature>
<comment type="caution">
    <text evidence="2">The sequence shown here is derived from an EMBL/GenBank/DDBJ whole genome shotgun (WGS) entry which is preliminary data.</text>
</comment>
<evidence type="ECO:0000256" key="1">
    <source>
        <dbReference type="SAM" id="MobiDB-lite"/>
    </source>
</evidence>
<keyword evidence="3" id="KW-1185">Reference proteome</keyword>
<feature type="compositionally biased region" description="Low complexity" evidence="1">
    <location>
        <begin position="1"/>
        <end position="19"/>
    </location>
</feature>
<feature type="compositionally biased region" description="Polar residues" evidence="1">
    <location>
        <begin position="158"/>
        <end position="168"/>
    </location>
</feature>
<protein>
    <recommendedName>
        <fullName evidence="4">Tensin 3</fullName>
    </recommendedName>
</protein>
<feature type="compositionally biased region" description="Polar residues" evidence="1">
    <location>
        <begin position="103"/>
        <end position="122"/>
    </location>
</feature>
<dbReference type="AlphaFoldDB" id="A0ABD0NQJ6"/>